<dbReference type="Pfam" id="PF25573">
    <property type="entry name" value="TPR_PSMD3_N"/>
    <property type="match status" value="1"/>
</dbReference>
<dbReference type="GO" id="GO:0006511">
    <property type="term" value="P:ubiquitin-dependent protein catabolic process"/>
    <property type="evidence" value="ECO:0007669"/>
    <property type="project" value="TreeGrafter"/>
</dbReference>
<evidence type="ECO:0000256" key="1">
    <source>
        <dbReference type="SAM" id="MobiDB-lite"/>
    </source>
</evidence>
<sequence length="283" mass="31679">MLPEVEAYAFLLVVTFLVDRKRYAEAKEVATAALKRLGEYNRRTLDGLAARLYFYFSWTHECTGTLSEIRSLLLALHRTAVLRHDEYGQETLLNLLLRNYLHYNLYDQAEKLRSKAQRPEMARSTRQLCRYLLYLGRIRAIQHVAETHGGTFAADKTGNLVARLRHNVIRAGLRRINLAYSRISLQDVAAKLAARSDCRQSCAPLASIASDSAGDNPAGQRAVQREAGQITVPPAGASSARPSAFAVEPANRRTRFCQGHVPPSSDMDEEFQSRPLLLSRLGP</sequence>
<organism evidence="3 4">
    <name type="scientific">Elliptochloris bilobata</name>
    <dbReference type="NCBI Taxonomy" id="381761"/>
    <lineage>
        <taxon>Eukaryota</taxon>
        <taxon>Viridiplantae</taxon>
        <taxon>Chlorophyta</taxon>
        <taxon>core chlorophytes</taxon>
        <taxon>Trebouxiophyceae</taxon>
        <taxon>Trebouxiophyceae incertae sedis</taxon>
        <taxon>Elliptochloris clade</taxon>
        <taxon>Elliptochloris</taxon>
    </lineage>
</organism>
<dbReference type="Proteomes" id="UP001445335">
    <property type="component" value="Unassembled WGS sequence"/>
</dbReference>
<dbReference type="SMART" id="SM00753">
    <property type="entry name" value="PAM"/>
    <property type="match status" value="1"/>
</dbReference>
<dbReference type="PANTHER" id="PTHR10758">
    <property type="entry name" value="26S PROTEASOME NON-ATPASE REGULATORY SUBUNIT 3/COP9 SIGNALOSOME COMPLEX SUBUNIT 3"/>
    <property type="match status" value="1"/>
</dbReference>
<proteinExistence type="predicted"/>
<comment type="caution">
    <text evidence="3">The sequence shown here is derived from an EMBL/GenBank/DDBJ whole genome shotgun (WGS) entry which is preliminary data.</text>
</comment>
<feature type="compositionally biased region" description="Low complexity" evidence="1">
    <location>
        <begin position="233"/>
        <end position="246"/>
    </location>
</feature>
<dbReference type="InterPro" id="IPR057985">
    <property type="entry name" value="TPR_PSMD3_N"/>
</dbReference>
<evidence type="ECO:0000313" key="4">
    <source>
        <dbReference type="Proteomes" id="UP001445335"/>
    </source>
</evidence>
<keyword evidence="4" id="KW-1185">Reference proteome</keyword>
<dbReference type="EMBL" id="JALJOU010000144">
    <property type="protein sequence ID" value="KAK9818843.1"/>
    <property type="molecule type" value="Genomic_DNA"/>
</dbReference>
<reference evidence="3 4" key="1">
    <citation type="journal article" date="2024" name="Nat. Commun.">
        <title>Phylogenomics reveals the evolutionary origins of lichenization in chlorophyte algae.</title>
        <authorList>
            <person name="Puginier C."/>
            <person name="Libourel C."/>
            <person name="Otte J."/>
            <person name="Skaloud P."/>
            <person name="Haon M."/>
            <person name="Grisel S."/>
            <person name="Petersen M."/>
            <person name="Berrin J.G."/>
            <person name="Delaux P.M."/>
            <person name="Dal Grande F."/>
            <person name="Keller J."/>
        </authorList>
    </citation>
    <scope>NUCLEOTIDE SEQUENCE [LARGE SCALE GENOMIC DNA]</scope>
    <source>
        <strain evidence="3 4">SAG 245.80</strain>
    </source>
</reference>
<dbReference type="GO" id="GO:0008541">
    <property type="term" value="C:proteasome regulatory particle, lid subcomplex"/>
    <property type="evidence" value="ECO:0007669"/>
    <property type="project" value="TreeGrafter"/>
</dbReference>
<feature type="domain" description="26S proteasome non-ATPase regulatory subunit 3 N-terminal TPR repeats" evidence="2">
    <location>
        <begin position="2"/>
        <end position="142"/>
    </location>
</feature>
<dbReference type="PANTHER" id="PTHR10758:SF2">
    <property type="entry name" value="26S PROTEASOME NON-ATPASE REGULATORY SUBUNIT 3"/>
    <property type="match status" value="1"/>
</dbReference>
<evidence type="ECO:0000313" key="3">
    <source>
        <dbReference type="EMBL" id="KAK9818843.1"/>
    </source>
</evidence>
<accession>A0AAW1QCE6</accession>
<feature type="region of interest" description="Disordered" evidence="1">
    <location>
        <begin position="209"/>
        <end position="283"/>
    </location>
</feature>
<evidence type="ECO:0000259" key="2">
    <source>
        <dbReference type="Pfam" id="PF25573"/>
    </source>
</evidence>
<dbReference type="AlphaFoldDB" id="A0AAW1QCE6"/>
<dbReference type="InterPro" id="IPR050756">
    <property type="entry name" value="CSN3"/>
</dbReference>
<name>A0AAW1QCE6_9CHLO</name>
<protein>
    <recommendedName>
        <fullName evidence="2">26S proteasome non-ATPase regulatory subunit 3 N-terminal TPR repeats domain-containing protein</fullName>
    </recommendedName>
</protein>
<gene>
    <name evidence="3" type="ORF">WJX81_003128</name>
</gene>